<accession>A0ACC3YL32</accession>
<name>A0ACC3YL32_COLTU</name>
<proteinExistence type="predicted"/>
<protein>
    <submittedName>
        <fullName evidence="1">Caspase domain-containing protein</fullName>
    </submittedName>
</protein>
<evidence type="ECO:0000313" key="1">
    <source>
        <dbReference type="EMBL" id="KAL0932611.1"/>
    </source>
</evidence>
<dbReference type="EMBL" id="VUJX02000008">
    <property type="protein sequence ID" value="KAL0932611.1"/>
    <property type="molecule type" value="Genomic_DNA"/>
</dbReference>
<evidence type="ECO:0000313" key="2">
    <source>
        <dbReference type="Proteomes" id="UP000805649"/>
    </source>
</evidence>
<dbReference type="Proteomes" id="UP000805649">
    <property type="component" value="Unassembled WGS sequence"/>
</dbReference>
<keyword evidence="2" id="KW-1185">Reference proteome</keyword>
<comment type="caution">
    <text evidence="1">The sequence shown here is derived from an EMBL/GenBank/DDBJ whole genome shotgun (WGS) entry which is preliminary data.</text>
</comment>
<gene>
    <name evidence="1" type="ORF">CTRU02_211574</name>
</gene>
<organism evidence="1 2">
    <name type="scientific">Colletotrichum truncatum</name>
    <name type="common">Anthracnose fungus</name>
    <name type="synonym">Colletotrichum capsici</name>
    <dbReference type="NCBI Taxonomy" id="5467"/>
    <lineage>
        <taxon>Eukaryota</taxon>
        <taxon>Fungi</taxon>
        <taxon>Dikarya</taxon>
        <taxon>Ascomycota</taxon>
        <taxon>Pezizomycotina</taxon>
        <taxon>Sordariomycetes</taxon>
        <taxon>Hypocreomycetidae</taxon>
        <taxon>Glomerellales</taxon>
        <taxon>Glomerellaceae</taxon>
        <taxon>Colletotrichum</taxon>
        <taxon>Colletotrichum truncatum species complex</taxon>
    </lineage>
</organism>
<reference evidence="1 2" key="1">
    <citation type="journal article" date="2020" name="Phytopathology">
        <title>Genome Sequence Resources of Colletotrichum truncatum, C. plurivorum, C. musicola, and C. sojae: Four Species Pathogenic to Soybean (Glycine max).</title>
        <authorList>
            <person name="Rogerio F."/>
            <person name="Boufleur T.R."/>
            <person name="Ciampi-Guillardi M."/>
            <person name="Sukno S.A."/>
            <person name="Thon M.R."/>
            <person name="Massola Junior N.S."/>
            <person name="Baroncelli R."/>
        </authorList>
    </citation>
    <scope>NUCLEOTIDE SEQUENCE [LARGE SCALE GENOMIC DNA]</scope>
    <source>
        <strain evidence="1 2">CMES1059</strain>
    </source>
</reference>
<sequence length="641" mass="71992">MDESRDAVKYFAVLIGIDFYKDAPLKGCVRDAKDMADYLKYAQPAAQLCTFTASPPDDAESSLPAEHPRAWPTIDNVVAKIREIASVARSGDYVHIHYSGHGTRMEPTGELALDLLGDMNDTGVRYLRGNEFALLLRDLVFKHLEVSVVLDCCFSGGVSRDDSSVRYLDYNPKADAEYPMAVHGLIPEDENASESHRNASMKPNWLMDPDGYTIITACGPLEKAREIRLPDGKRHGALSYFLLRTLIGFGGFAKKQNHIYHQLCARFKEYWPQQNPMFYGNRDKCFFSRSISEAGTIIVQAVRKKNGTFQLQAGQAQGICNGDQVAIYPNDSMERRSAAYQSRIVAFVTHTAAFQSTLVVSELGYMGTQTWWTAVVLTENYLNKYPICIPRDMPFREEWVTALGERSLRSVAKGEDPFAFSIAFKDKNYEIFDKSANEMIHISAMAKVRETPDQVCDIVHHLTKFEMVKDLAHNFSKSSFKKLCKVELATSSGATFSSGHSVRVNHRAMVTLIAENMGHDDLYLYIYDMGPEKQVENILQGNHHVLPSRYNDQAPNGTARKTWKLRMEVPKGLREKGQALCKDRIIVFVTSQLTSFDLLELPKLSQLAKKRRPGKACRGGEALSGGDWACFTFSVATHIHD</sequence>